<name>A0A7R9IY98_TIMCA</name>
<dbReference type="EMBL" id="OE179512">
    <property type="protein sequence ID" value="CAD7568989.1"/>
    <property type="molecule type" value="Genomic_DNA"/>
</dbReference>
<evidence type="ECO:0000256" key="1">
    <source>
        <dbReference type="SAM" id="MobiDB-lite"/>
    </source>
</evidence>
<evidence type="ECO:0000313" key="2">
    <source>
        <dbReference type="EMBL" id="CAD7568989.1"/>
    </source>
</evidence>
<accession>A0A7R9IY98</accession>
<proteinExistence type="predicted"/>
<gene>
    <name evidence="2" type="ORF">TCMB3V08_LOCUS1739</name>
</gene>
<protein>
    <submittedName>
        <fullName evidence="2">(California timema) hypothetical protein</fullName>
    </submittedName>
</protein>
<feature type="region of interest" description="Disordered" evidence="1">
    <location>
        <begin position="207"/>
        <end position="235"/>
    </location>
</feature>
<dbReference type="AlphaFoldDB" id="A0A7R9IY98"/>
<organism evidence="2">
    <name type="scientific">Timema californicum</name>
    <name type="common">California timema</name>
    <name type="synonym">Walking stick</name>
    <dbReference type="NCBI Taxonomy" id="61474"/>
    <lineage>
        <taxon>Eukaryota</taxon>
        <taxon>Metazoa</taxon>
        <taxon>Ecdysozoa</taxon>
        <taxon>Arthropoda</taxon>
        <taxon>Hexapoda</taxon>
        <taxon>Insecta</taxon>
        <taxon>Pterygota</taxon>
        <taxon>Neoptera</taxon>
        <taxon>Polyneoptera</taxon>
        <taxon>Phasmatodea</taxon>
        <taxon>Timematodea</taxon>
        <taxon>Timematoidea</taxon>
        <taxon>Timematidae</taxon>
        <taxon>Timema</taxon>
    </lineage>
</organism>
<sequence>MEKSDGFESLKIENVLLVLKTDSMFSDFATKCLQALWLPISNADSERYLSSFIHLATRQNGHKLQPKLSQIACSPPSGSDKKKEFGANLFAEKRSYSGCVESVTVSLWSMPEQKVVLACRLTNTHPKTGCQWKSPNQLLIATINLTNRTWVTVHFWEKYPLTPKGTRARDPPKLVVSCVDDYTLGQPQDEQPRIWGEGRVNARFITPRMNIPGSGGRGGRENSSVHDQQSEEGLAVRRQRALGGDGSQLAPRVPQMPACCEPFITL</sequence>
<reference evidence="2" key="1">
    <citation type="submission" date="2020-11" db="EMBL/GenBank/DDBJ databases">
        <authorList>
            <person name="Tran Van P."/>
        </authorList>
    </citation>
    <scope>NUCLEOTIDE SEQUENCE</scope>
</reference>